<dbReference type="GO" id="GO:0042802">
    <property type="term" value="F:identical protein binding"/>
    <property type="evidence" value="ECO:0007669"/>
    <property type="project" value="TreeGrafter"/>
</dbReference>
<dbReference type="PANTHER" id="PTHR40448">
    <property type="entry name" value="TWO-COMPONENT SENSOR HISTIDINE KINASE"/>
    <property type="match status" value="1"/>
</dbReference>
<dbReference type="GO" id="GO:0000155">
    <property type="term" value="F:phosphorelay sensor kinase activity"/>
    <property type="evidence" value="ECO:0007669"/>
    <property type="project" value="InterPro"/>
</dbReference>
<dbReference type="Pfam" id="PF14689">
    <property type="entry name" value="SPOB_a"/>
    <property type="match status" value="1"/>
</dbReference>
<keyword evidence="4" id="KW-1133">Transmembrane helix</keyword>
<dbReference type="GO" id="GO:0005524">
    <property type="term" value="F:ATP binding"/>
    <property type="evidence" value="ECO:0007669"/>
    <property type="project" value="UniProtKB-KW"/>
</dbReference>
<evidence type="ECO:0000256" key="1">
    <source>
        <dbReference type="ARBA" id="ARBA00022553"/>
    </source>
</evidence>
<dbReference type="InterPro" id="IPR036890">
    <property type="entry name" value="HATPase_C_sf"/>
</dbReference>
<keyword evidence="4" id="KW-0812">Transmembrane</keyword>
<dbReference type="Gene3D" id="1.10.287.130">
    <property type="match status" value="1"/>
</dbReference>
<keyword evidence="2" id="KW-0808">Transferase</keyword>
<evidence type="ECO:0000313" key="9">
    <source>
        <dbReference type="Proteomes" id="UP000260812"/>
    </source>
</evidence>
<sequence length="248" mass="27960">MKLWLAAAGGLGIILAGIGLFFLFRWYLTRLVDRRIEGFQNNLIGRQVDEVENMYRQMRGWRHDFKNHIQTMLVFVQNGETERLEGYLQNLNEDLNSVDQVLKTGNVMADAILNSKLSLAGARKIAVNAKARVPEHMAVSDVNLCSILGNLLDNAIESCMRIEEPEKRFLRVYIGVMKQQLYISVTNSAGDNLKKTGGRFLSSKSGRDEQARFGFGLMRIDGIVKQNGGYVNRQTEEGVFATEVMLPL</sequence>
<dbReference type="SUPFAM" id="SSF55874">
    <property type="entry name" value="ATPase domain of HSP90 chaperone/DNA topoisomerase II/histidine kinase"/>
    <property type="match status" value="1"/>
</dbReference>
<dbReference type="GeneID" id="97985551"/>
<keyword evidence="3" id="KW-0418">Kinase</keyword>
<evidence type="ECO:0000256" key="2">
    <source>
        <dbReference type="ARBA" id="ARBA00022679"/>
    </source>
</evidence>
<evidence type="ECO:0000256" key="3">
    <source>
        <dbReference type="ARBA" id="ARBA00022777"/>
    </source>
</evidence>
<protein>
    <submittedName>
        <fullName evidence="8">ATP-binding protein</fullName>
    </submittedName>
</protein>
<keyword evidence="8" id="KW-0547">Nucleotide-binding</keyword>
<comment type="caution">
    <text evidence="8">The sequence shown here is derived from an EMBL/GenBank/DDBJ whole genome shotgun (WGS) entry which is preliminary data.</text>
</comment>
<keyword evidence="9" id="KW-1185">Reference proteome</keyword>
<feature type="domain" description="Sensor histidine kinase NatK-like C-terminal" evidence="5">
    <location>
        <begin position="142"/>
        <end position="247"/>
    </location>
</feature>
<dbReference type="SUPFAM" id="SSF55890">
    <property type="entry name" value="Sporulation response regulatory protein Spo0B"/>
    <property type="match status" value="1"/>
</dbReference>
<feature type="domain" description="SpoOB alpha-helical" evidence="6">
    <location>
        <begin position="46"/>
        <end position="104"/>
    </location>
</feature>
<dbReference type="RefSeq" id="WP_025488147.1">
    <property type="nucleotide sequence ID" value="NZ_CALBAU010000452.1"/>
</dbReference>
<dbReference type="Gene3D" id="3.30.565.10">
    <property type="entry name" value="Histidine kinase-like ATPase, C-terminal domain"/>
    <property type="match status" value="1"/>
</dbReference>
<evidence type="ECO:0000256" key="4">
    <source>
        <dbReference type="SAM" id="Phobius"/>
    </source>
</evidence>
<evidence type="ECO:0000313" key="7">
    <source>
        <dbReference type="EMBL" id="RGE64991.1"/>
    </source>
</evidence>
<dbReference type="PANTHER" id="PTHR40448:SF1">
    <property type="entry name" value="TWO-COMPONENT SENSOR HISTIDINE KINASE"/>
    <property type="match status" value="1"/>
</dbReference>
<dbReference type="InterPro" id="IPR039506">
    <property type="entry name" value="SPOB_a"/>
</dbReference>
<proteinExistence type="predicted"/>
<dbReference type="InterPro" id="IPR032834">
    <property type="entry name" value="NatK-like_C"/>
</dbReference>
<dbReference type="Proteomes" id="UP000260812">
    <property type="component" value="Unassembled WGS sequence"/>
</dbReference>
<dbReference type="EMBL" id="QVLV01000001">
    <property type="protein sequence ID" value="RGE64991.1"/>
    <property type="molecule type" value="Genomic_DNA"/>
</dbReference>
<dbReference type="EMBL" id="QVLU01000009">
    <property type="protein sequence ID" value="RGE71601.1"/>
    <property type="molecule type" value="Genomic_DNA"/>
</dbReference>
<dbReference type="OrthoDB" id="9813149at2"/>
<feature type="transmembrane region" description="Helical" evidence="4">
    <location>
        <begin position="6"/>
        <end position="28"/>
    </location>
</feature>
<dbReference type="Pfam" id="PF14501">
    <property type="entry name" value="HATPase_c_5"/>
    <property type="match status" value="1"/>
</dbReference>
<dbReference type="CDD" id="cd16935">
    <property type="entry name" value="HATPase_AgrC-ComD-like"/>
    <property type="match status" value="1"/>
</dbReference>
<reference evidence="8 10" key="1">
    <citation type="submission" date="2018-08" db="EMBL/GenBank/DDBJ databases">
        <title>A genome reference for cultivated species of the human gut microbiota.</title>
        <authorList>
            <person name="Zou Y."/>
            <person name="Xue W."/>
            <person name="Luo G."/>
        </authorList>
    </citation>
    <scope>NUCLEOTIDE SEQUENCE [LARGE SCALE GENOMIC DNA]</scope>
    <source>
        <strain evidence="8 10">AF26-4BH</strain>
        <strain evidence="7">TF05-5AC</strain>
    </source>
</reference>
<keyword evidence="1" id="KW-0597">Phosphoprotein</keyword>
<evidence type="ECO:0000259" key="6">
    <source>
        <dbReference type="Pfam" id="PF14689"/>
    </source>
</evidence>
<dbReference type="AlphaFoldDB" id="A0A3E3IXK5"/>
<name>A0A3E3IXK5_9FIRM</name>
<organism evidence="8 10">
    <name type="scientific">Eisenbergiella massiliensis</name>
    <dbReference type="NCBI Taxonomy" id="1720294"/>
    <lineage>
        <taxon>Bacteria</taxon>
        <taxon>Bacillati</taxon>
        <taxon>Bacillota</taxon>
        <taxon>Clostridia</taxon>
        <taxon>Lachnospirales</taxon>
        <taxon>Lachnospiraceae</taxon>
        <taxon>Eisenbergiella</taxon>
    </lineage>
</organism>
<gene>
    <name evidence="8" type="ORF">DWY69_11150</name>
    <name evidence="7" type="ORF">DXC51_01295</name>
</gene>
<keyword evidence="4" id="KW-0472">Membrane</keyword>
<keyword evidence="8" id="KW-0067">ATP-binding</keyword>
<evidence type="ECO:0000313" key="8">
    <source>
        <dbReference type="EMBL" id="RGE71601.1"/>
    </source>
</evidence>
<dbReference type="InterPro" id="IPR016120">
    <property type="entry name" value="Sig_transdc_His_kin_SpoOB"/>
</dbReference>
<dbReference type="Proteomes" id="UP000261166">
    <property type="component" value="Unassembled WGS sequence"/>
</dbReference>
<evidence type="ECO:0000259" key="5">
    <source>
        <dbReference type="Pfam" id="PF14501"/>
    </source>
</evidence>
<evidence type="ECO:0000313" key="10">
    <source>
        <dbReference type="Proteomes" id="UP000261166"/>
    </source>
</evidence>
<accession>A0A3E3IXK5</accession>